<dbReference type="EMBL" id="CP120353">
    <property type="protein sequence ID" value="WET66348.1"/>
    <property type="molecule type" value="Genomic_DNA"/>
</dbReference>
<proteinExistence type="predicted"/>
<dbReference type="Gene3D" id="3.40.50.2000">
    <property type="entry name" value="Glycogen Phosphorylase B"/>
    <property type="match status" value="2"/>
</dbReference>
<dbReference type="AlphaFoldDB" id="A0AAX3QXI6"/>
<evidence type="ECO:0000313" key="2">
    <source>
        <dbReference type="Proteomes" id="UP001221009"/>
    </source>
</evidence>
<keyword evidence="1" id="KW-0328">Glycosyltransferase</keyword>
<dbReference type="Pfam" id="PF13692">
    <property type="entry name" value="Glyco_trans_1_4"/>
    <property type="match status" value="1"/>
</dbReference>
<dbReference type="EC" id="2.4.-.-" evidence="1"/>
<dbReference type="SUPFAM" id="SSF53756">
    <property type="entry name" value="UDP-Glycosyltransferase/glycogen phosphorylase"/>
    <property type="match status" value="1"/>
</dbReference>
<dbReference type="Proteomes" id="UP001221009">
    <property type="component" value="Chromosome"/>
</dbReference>
<dbReference type="GO" id="GO:0016757">
    <property type="term" value="F:glycosyltransferase activity"/>
    <property type="evidence" value="ECO:0007669"/>
    <property type="project" value="UniProtKB-KW"/>
</dbReference>
<dbReference type="RefSeq" id="WP_147342816.1">
    <property type="nucleotide sequence ID" value="NZ_CP120353.1"/>
</dbReference>
<organism evidence="1 2">
    <name type="scientific">Parabacteroides distasonis</name>
    <dbReference type="NCBI Taxonomy" id="823"/>
    <lineage>
        <taxon>Bacteria</taxon>
        <taxon>Pseudomonadati</taxon>
        <taxon>Bacteroidota</taxon>
        <taxon>Bacteroidia</taxon>
        <taxon>Bacteroidales</taxon>
        <taxon>Tannerellaceae</taxon>
        <taxon>Parabacteroides</taxon>
    </lineage>
</organism>
<accession>A0AAX3QXI6</accession>
<gene>
    <name evidence="1" type="ORF">P2T59_10260</name>
</gene>
<keyword evidence="1" id="KW-0808">Transferase</keyword>
<name>A0AAX3QXI6_PARDI</name>
<reference evidence="1" key="1">
    <citation type="submission" date="2023-03" db="EMBL/GenBank/DDBJ databases">
        <title>Parabacteroides distasonis, a bacteria resistant against UC.</title>
        <authorList>
            <person name="Dai W."/>
        </authorList>
    </citation>
    <scope>NUCLEOTIDE SEQUENCE</scope>
    <source>
        <strain evidence="1">F1-28</strain>
    </source>
</reference>
<evidence type="ECO:0000313" key="1">
    <source>
        <dbReference type="EMBL" id="WET66348.1"/>
    </source>
</evidence>
<protein>
    <submittedName>
        <fullName evidence="1">Glycosyltransferase</fullName>
        <ecNumber evidence="1">2.4.-.-</ecNumber>
    </submittedName>
</protein>
<sequence>MCLNPCKDLSAKTLKCQTKKTAILISCFDWYVNRLKYIDKYLQDRGYSTLVLISDFNHSIKKNDTHLNYVKNLRYIHVPQYEKNVSVRRLWSHWYFTRKIRYFIENKKPDFVYCLVPPNSLVKGLVILKKKQGFRLVFDVIDLWPESFPKNCTNSYPFSVWRNYRDLYIDKADCIVLECEYYMRILSKYVDSDKVNVLRLIKKSLPIVNKVTLNKDSINLCYLGSINSLIDIEKICSIVRVLKKIKLVRVKIIGDGEKKDEYIKSLKKEDVDVEYYGKIFDDTEKQKIFADCHFGINIYKSSIEVGLTMKSVDYFQMGIPIINSISGDTREFVKKYGVGINMEDIEESVVVDFLNSMEDRKAKVVSVFNEFISEYNIENRLAFLDKLI</sequence>